<evidence type="ECO:0000313" key="3">
    <source>
        <dbReference type="Proteomes" id="UP001583177"/>
    </source>
</evidence>
<comment type="caution">
    <text evidence="2">The sequence shown here is derived from an EMBL/GenBank/DDBJ whole genome shotgun (WGS) entry which is preliminary data.</text>
</comment>
<dbReference type="Proteomes" id="UP001583177">
    <property type="component" value="Unassembled WGS sequence"/>
</dbReference>
<accession>A0ABR3XDS5</accession>
<keyword evidence="3" id="KW-1185">Reference proteome</keyword>
<reference evidence="2 3" key="1">
    <citation type="journal article" date="2024" name="IMA Fungus">
        <title>IMA Genome - F19 : A genome assembly and annotation guide to empower mycologists, including annotated draft genome sequences of Ceratocystis pirilliformis, Diaporthe australafricana, Fusarium ophioides, Paecilomyces lecythidis, and Sporothrix stenoceras.</title>
        <authorList>
            <person name="Aylward J."/>
            <person name="Wilson A.M."/>
            <person name="Visagie C.M."/>
            <person name="Spraker J."/>
            <person name="Barnes I."/>
            <person name="Buitendag C."/>
            <person name="Ceriani C."/>
            <person name="Del Mar Angel L."/>
            <person name="du Plessis D."/>
            <person name="Fuchs T."/>
            <person name="Gasser K."/>
            <person name="Kramer D."/>
            <person name="Li W."/>
            <person name="Munsamy K."/>
            <person name="Piso A."/>
            <person name="Price J.L."/>
            <person name="Sonnekus B."/>
            <person name="Thomas C."/>
            <person name="van der Nest A."/>
            <person name="van Dijk A."/>
            <person name="van Heerden A."/>
            <person name="van Vuuren N."/>
            <person name="Yilmaz N."/>
            <person name="Duong T.A."/>
            <person name="van der Merwe N.A."/>
            <person name="Wingfield M.J."/>
            <person name="Wingfield B.D."/>
        </authorList>
    </citation>
    <scope>NUCLEOTIDE SEQUENCE [LARGE SCALE GENOMIC DNA]</scope>
    <source>
        <strain evidence="2 3">CMW 18300</strain>
    </source>
</reference>
<dbReference type="Gene3D" id="4.10.60.10">
    <property type="entry name" value="Zinc finger, CCHC-type"/>
    <property type="match status" value="1"/>
</dbReference>
<proteinExistence type="predicted"/>
<evidence type="ECO:0008006" key="4">
    <source>
        <dbReference type="Google" id="ProtNLM"/>
    </source>
</evidence>
<dbReference type="EMBL" id="JAWRVE010000024">
    <property type="protein sequence ID" value="KAL1873935.1"/>
    <property type="molecule type" value="Genomic_DNA"/>
</dbReference>
<protein>
    <recommendedName>
        <fullName evidence="4">Zinc knuckle domain-containing protein</fullName>
    </recommendedName>
</protein>
<dbReference type="InterPro" id="IPR036875">
    <property type="entry name" value="Znf_CCHC_sf"/>
</dbReference>
<gene>
    <name evidence="2" type="ORF">Daus18300_003807</name>
</gene>
<feature type="region of interest" description="Disordered" evidence="1">
    <location>
        <begin position="381"/>
        <end position="410"/>
    </location>
</feature>
<organism evidence="2 3">
    <name type="scientific">Diaporthe australafricana</name>
    <dbReference type="NCBI Taxonomy" id="127596"/>
    <lineage>
        <taxon>Eukaryota</taxon>
        <taxon>Fungi</taxon>
        <taxon>Dikarya</taxon>
        <taxon>Ascomycota</taxon>
        <taxon>Pezizomycotina</taxon>
        <taxon>Sordariomycetes</taxon>
        <taxon>Sordariomycetidae</taxon>
        <taxon>Diaporthales</taxon>
        <taxon>Diaporthaceae</taxon>
        <taxon>Diaporthe</taxon>
    </lineage>
</organism>
<dbReference type="SUPFAM" id="SSF57756">
    <property type="entry name" value="Retrovirus zinc finger-like domains"/>
    <property type="match status" value="1"/>
</dbReference>
<name>A0ABR3XDS5_9PEZI</name>
<evidence type="ECO:0000256" key="1">
    <source>
        <dbReference type="SAM" id="MobiDB-lite"/>
    </source>
</evidence>
<sequence>MVPRNQIQLRASVDDQGRRYMVLDHLSPHQDYTATCINDGREFAIGGSVDYICKNLKDQIAKRESHARLCDGPVETWHVVAIPNSNMTDAPIFPPRDRAGPSGLRLPHPYRARSPQQVVIPKQEPDNNDQQFLAALPQHNPGNNNLQTGFPQYPVPNQQPMFSQHNTVGSFGPFAFPPAQQMQYASPVTGAFNQGGRSATMFPQGQSQFQGSQQGQGYNQFTGMAQGNYQNNFPGDYQNNFPSDYQNNLPGDHQNNFPGTFQNNLPGDYPGDYDGSYMENYQDDFPGQNNTRMFNDGGGSQVGYLPQVHRPVFDRQGNIIGQHGNVYDHSQAMPYQGYQQQVNQYQPAQYPTPNNPQLANSAQSFYNFCEDKRAFGQGVRPGQVGGNNNANPMGTVDSDGGKDDQGDAVDPSDPCYHLIRACKDEPHRFADQTGSNVCDNCGRDGHEAVACIAWDPVHFDKGVCTACNNVQHSLDECPKFRAMRTAQKQALLLGAGAGRPGVRSVHHAWTSYVHRDYRGPGFPLTRQALRDISADERLGPVLRNMWKVWNYNRGVPGDFRDRCYDSVRVILHTGLDETFRGDDGGKEGDEMQS</sequence>
<evidence type="ECO:0000313" key="2">
    <source>
        <dbReference type="EMBL" id="KAL1873935.1"/>
    </source>
</evidence>